<comment type="caution">
    <text evidence="1">The sequence shown here is derived from an EMBL/GenBank/DDBJ whole genome shotgun (WGS) entry which is preliminary data.</text>
</comment>
<proteinExistence type="predicted"/>
<dbReference type="HOGENOM" id="CLU_1967635_0_0_5"/>
<evidence type="ECO:0000313" key="1">
    <source>
        <dbReference type="EMBL" id="EFG83292.1"/>
    </source>
</evidence>
<name>D5QI44_NOVHA</name>
<organism evidence="1 2">
    <name type="scientific">Novacetimonas hansenii ATCC 23769</name>
    <dbReference type="NCBI Taxonomy" id="714995"/>
    <lineage>
        <taxon>Bacteria</taxon>
        <taxon>Pseudomonadati</taxon>
        <taxon>Pseudomonadota</taxon>
        <taxon>Alphaproteobacteria</taxon>
        <taxon>Acetobacterales</taxon>
        <taxon>Acetobacteraceae</taxon>
        <taxon>Novacetimonas</taxon>
    </lineage>
</organism>
<dbReference type="Proteomes" id="UP000006468">
    <property type="component" value="Chromosome"/>
</dbReference>
<protein>
    <submittedName>
        <fullName evidence="1">Uncharacterized protein</fullName>
    </submittedName>
</protein>
<accession>D5QI44</accession>
<dbReference type="EMBL" id="ADTV01000055">
    <property type="protein sequence ID" value="EFG83292.1"/>
    <property type="molecule type" value="Genomic_DNA"/>
</dbReference>
<gene>
    <name evidence="1" type="ORF">GXY_14123</name>
</gene>
<evidence type="ECO:0000313" key="2">
    <source>
        <dbReference type="Proteomes" id="UP000006468"/>
    </source>
</evidence>
<reference evidence="1 2" key="1">
    <citation type="journal article" date="2010" name="J. Bacteriol.">
        <title>Genome sequence of a cellulose-producing bacterium, Gluconacetobacter hansenii ATCC 23769.</title>
        <authorList>
            <person name="Iyer P.R."/>
            <person name="Geib S.M."/>
            <person name="Catchmark J."/>
            <person name="Kao T.H."/>
            <person name="Tien M."/>
        </authorList>
    </citation>
    <scope>NUCLEOTIDE SEQUENCE [LARGE SCALE GENOMIC DNA]</scope>
    <source>
        <strain evidence="1 2">ATCC 23769</strain>
    </source>
</reference>
<sequence length="127" mass="14823">MHRHDHDFIHTAPYRVSWPNILCIYRNGYLKSSPIYCLSSSRFASTSEHVRFFLRTGLSRNSSALSPCTAAPASPVRRQYHEIIKFLVNTRLKNHYKNHEFLKKTTFRAVHYFCRGGLRISLPCIIP</sequence>
<dbReference type="AlphaFoldDB" id="D5QI44"/>